<gene>
    <name evidence="6" type="ORF">ASIM_LOCUS13271</name>
</gene>
<comment type="subcellular location">
    <subcellularLocation>
        <location evidence="1">Membrane</location>
        <topology evidence="1">Multi-pass membrane protein</topology>
    </subcellularLocation>
</comment>
<proteinExistence type="predicted"/>
<evidence type="ECO:0000256" key="2">
    <source>
        <dbReference type="ARBA" id="ARBA00022692"/>
    </source>
</evidence>
<dbReference type="GO" id="GO:0016020">
    <property type="term" value="C:membrane"/>
    <property type="evidence" value="ECO:0007669"/>
    <property type="project" value="UniProtKB-SubCell"/>
</dbReference>
<dbReference type="CDD" id="cd03127">
    <property type="entry name" value="tetraspanin_LEL"/>
    <property type="match status" value="1"/>
</dbReference>
<evidence type="ECO:0000256" key="1">
    <source>
        <dbReference type="ARBA" id="ARBA00004141"/>
    </source>
</evidence>
<keyword evidence="3 5" id="KW-1133">Transmembrane helix</keyword>
<evidence type="ECO:0000313" key="8">
    <source>
        <dbReference type="WBParaSite" id="ASIM_0001384301-mRNA-1"/>
    </source>
</evidence>
<dbReference type="Gene3D" id="1.10.1450.10">
    <property type="entry name" value="Tetraspanin"/>
    <property type="match status" value="1"/>
</dbReference>
<evidence type="ECO:0000256" key="5">
    <source>
        <dbReference type="SAM" id="Phobius"/>
    </source>
</evidence>
<dbReference type="InterPro" id="IPR008952">
    <property type="entry name" value="Tetraspanin_EC2_sf"/>
</dbReference>
<dbReference type="EMBL" id="UYRR01031352">
    <property type="protein sequence ID" value="VDK49329.1"/>
    <property type="molecule type" value="Genomic_DNA"/>
</dbReference>
<accession>A0A0M3JZC2</accession>
<evidence type="ECO:0000313" key="6">
    <source>
        <dbReference type="EMBL" id="VDK49329.1"/>
    </source>
</evidence>
<reference evidence="6 7" key="2">
    <citation type="submission" date="2018-11" db="EMBL/GenBank/DDBJ databases">
        <authorList>
            <consortium name="Pathogen Informatics"/>
        </authorList>
    </citation>
    <scope>NUCLEOTIDE SEQUENCE [LARGE SCALE GENOMIC DNA]</scope>
</reference>
<dbReference type="WBParaSite" id="ASIM_0001384301-mRNA-1">
    <property type="protein sequence ID" value="ASIM_0001384301-mRNA-1"/>
    <property type="gene ID" value="ASIM_0001384301"/>
</dbReference>
<evidence type="ECO:0000256" key="4">
    <source>
        <dbReference type="ARBA" id="ARBA00023136"/>
    </source>
</evidence>
<keyword evidence="7" id="KW-1185">Reference proteome</keyword>
<dbReference type="Proteomes" id="UP000267096">
    <property type="component" value="Unassembled WGS sequence"/>
</dbReference>
<reference evidence="8" key="1">
    <citation type="submission" date="2017-02" db="UniProtKB">
        <authorList>
            <consortium name="WormBaseParasite"/>
        </authorList>
    </citation>
    <scope>IDENTIFICATION</scope>
</reference>
<dbReference type="Pfam" id="PF00335">
    <property type="entry name" value="Tetraspanin"/>
    <property type="match status" value="1"/>
</dbReference>
<protein>
    <submittedName>
        <fullName evidence="8">Tetraspanin-12</fullName>
    </submittedName>
</protein>
<evidence type="ECO:0000256" key="3">
    <source>
        <dbReference type="ARBA" id="ARBA00022989"/>
    </source>
</evidence>
<sequence length="132" mass="14590">MWGAVCMGIVVVCVCVVGAVWLRTSNEISESLDYLVQKYYQGAGSMAELVDLIQHQFKCCGNAGCSDYRAFYMDIPRSCDLRCEGCSYRIMVALRVLMTVSLVIAVFVVFIGGRRRAVERVRAQKSVAEAAS</sequence>
<dbReference type="AlphaFoldDB" id="A0A0M3JZC2"/>
<dbReference type="OrthoDB" id="5870230at2759"/>
<keyword evidence="2 5" id="KW-0812">Transmembrane</keyword>
<keyword evidence="4 5" id="KW-0472">Membrane</keyword>
<dbReference type="SUPFAM" id="SSF48652">
    <property type="entry name" value="Tetraspanin"/>
    <property type="match status" value="1"/>
</dbReference>
<feature type="transmembrane region" description="Helical" evidence="5">
    <location>
        <begin position="92"/>
        <end position="112"/>
    </location>
</feature>
<evidence type="ECO:0000313" key="7">
    <source>
        <dbReference type="Proteomes" id="UP000267096"/>
    </source>
</evidence>
<organism evidence="8">
    <name type="scientific">Anisakis simplex</name>
    <name type="common">Herring worm</name>
    <dbReference type="NCBI Taxonomy" id="6269"/>
    <lineage>
        <taxon>Eukaryota</taxon>
        <taxon>Metazoa</taxon>
        <taxon>Ecdysozoa</taxon>
        <taxon>Nematoda</taxon>
        <taxon>Chromadorea</taxon>
        <taxon>Rhabditida</taxon>
        <taxon>Spirurina</taxon>
        <taxon>Ascaridomorpha</taxon>
        <taxon>Ascaridoidea</taxon>
        <taxon>Anisakidae</taxon>
        <taxon>Anisakis</taxon>
        <taxon>Anisakis simplex complex</taxon>
    </lineage>
</organism>
<dbReference type="InterPro" id="IPR018499">
    <property type="entry name" value="Tetraspanin/Peripherin"/>
</dbReference>
<name>A0A0M3JZC2_ANISI</name>